<keyword evidence="8" id="KW-0539">Nucleus</keyword>
<dbReference type="GO" id="GO:0008270">
    <property type="term" value="F:zinc ion binding"/>
    <property type="evidence" value="ECO:0007669"/>
    <property type="project" value="UniProtKB-KW"/>
</dbReference>
<proteinExistence type="inferred from homology"/>
<reference evidence="13" key="1">
    <citation type="journal article" date="2011" name="Genome Res.">
        <title>Phylogeny-wide analysis of social amoeba genomes highlights ancient origins for complex intercellular communication.</title>
        <authorList>
            <person name="Heidel A.J."/>
            <person name="Lawal H.M."/>
            <person name="Felder M."/>
            <person name="Schilde C."/>
            <person name="Helps N.R."/>
            <person name="Tunggal B."/>
            <person name="Rivero F."/>
            <person name="John U."/>
            <person name="Schleicher M."/>
            <person name="Eichinger L."/>
            <person name="Platzer M."/>
            <person name="Noegel A.A."/>
            <person name="Schaap P."/>
            <person name="Gloeckner G."/>
        </authorList>
    </citation>
    <scope>NUCLEOTIDE SEQUENCE [LARGE SCALE GENOMIC DNA]</scope>
    <source>
        <strain evidence="13">SH3</strain>
    </source>
</reference>
<gene>
    <name evidence="12" type="ORF">DFA_10138</name>
</gene>
<dbReference type="OMA" id="HPPIACK"/>
<evidence type="ECO:0000256" key="5">
    <source>
        <dbReference type="ARBA" id="ARBA00022737"/>
    </source>
</evidence>
<dbReference type="AlphaFoldDB" id="F4Q9D5"/>
<dbReference type="OrthoDB" id="5589010at2759"/>
<dbReference type="STRING" id="1054147.F4Q9D5"/>
<keyword evidence="13" id="KW-1185">Reference proteome</keyword>
<evidence type="ECO:0000256" key="7">
    <source>
        <dbReference type="ARBA" id="ARBA00022833"/>
    </source>
</evidence>
<evidence type="ECO:0000256" key="6">
    <source>
        <dbReference type="ARBA" id="ARBA00022771"/>
    </source>
</evidence>
<dbReference type="EMBL" id="GL883026">
    <property type="protein sequence ID" value="EGG15304.1"/>
    <property type="molecule type" value="Genomic_DNA"/>
</dbReference>
<evidence type="ECO:0000259" key="11">
    <source>
        <dbReference type="PROSITE" id="PS50103"/>
    </source>
</evidence>
<feature type="zinc finger region" description="C3H1-type" evidence="9">
    <location>
        <begin position="283"/>
        <end position="316"/>
    </location>
</feature>
<keyword evidence="5" id="KW-0677">Repeat</keyword>
<keyword evidence="7 9" id="KW-0862">Zinc</keyword>
<organism evidence="12 13">
    <name type="scientific">Cavenderia fasciculata</name>
    <name type="common">Slime mold</name>
    <name type="synonym">Dictyostelium fasciculatum</name>
    <dbReference type="NCBI Taxonomy" id="261658"/>
    <lineage>
        <taxon>Eukaryota</taxon>
        <taxon>Amoebozoa</taxon>
        <taxon>Evosea</taxon>
        <taxon>Eumycetozoa</taxon>
        <taxon>Dictyostelia</taxon>
        <taxon>Acytosteliales</taxon>
        <taxon>Cavenderiaceae</taxon>
        <taxon>Cavenderia</taxon>
    </lineage>
</organism>
<dbReference type="GO" id="GO:0008143">
    <property type="term" value="F:poly(A) binding"/>
    <property type="evidence" value="ECO:0007669"/>
    <property type="project" value="InterPro"/>
</dbReference>
<feature type="domain" description="C3H1-type" evidence="11">
    <location>
        <begin position="283"/>
        <end position="316"/>
    </location>
</feature>
<dbReference type="PANTHER" id="PTHR14738">
    <property type="entry name" value="ZINC FINGER CCCH DOMAIN-CONTAINING PROTEIN 14"/>
    <property type="match status" value="1"/>
</dbReference>
<dbReference type="InterPro" id="IPR040366">
    <property type="entry name" value="Nab2/ZC3H14"/>
</dbReference>
<dbReference type="KEGG" id="dfa:DFA_10138"/>
<feature type="region of interest" description="Disordered" evidence="10">
    <location>
        <begin position="157"/>
        <end position="270"/>
    </location>
</feature>
<accession>F4Q9D5</accession>
<name>F4Q9D5_CACFS</name>
<keyword evidence="6 9" id="KW-0863">Zinc-finger</keyword>
<feature type="compositionally biased region" description="Low complexity" evidence="10">
    <location>
        <begin position="164"/>
        <end position="206"/>
    </location>
</feature>
<evidence type="ECO:0000256" key="1">
    <source>
        <dbReference type="ARBA" id="ARBA00004123"/>
    </source>
</evidence>
<dbReference type="GO" id="GO:0005737">
    <property type="term" value="C:cytoplasm"/>
    <property type="evidence" value="ECO:0007669"/>
    <property type="project" value="TreeGrafter"/>
</dbReference>
<feature type="region of interest" description="Disordered" evidence="10">
    <location>
        <begin position="437"/>
        <end position="486"/>
    </location>
</feature>
<protein>
    <recommendedName>
        <fullName evidence="3">Zinc finger CCCH domain-containing protein 14</fullName>
    </recommendedName>
</protein>
<dbReference type="PROSITE" id="PS50103">
    <property type="entry name" value="ZF_C3H1"/>
    <property type="match status" value="1"/>
</dbReference>
<evidence type="ECO:0000256" key="4">
    <source>
        <dbReference type="ARBA" id="ARBA00022723"/>
    </source>
</evidence>
<feature type="compositionally biased region" description="Low complexity" evidence="10">
    <location>
        <begin position="84"/>
        <end position="105"/>
    </location>
</feature>
<feature type="compositionally biased region" description="Polar residues" evidence="10">
    <location>
        <begin position="452"/>
        <end position="486"/>
    </location>
</feature>
<dbReference type="FunFam" id="4.10.1000.40:FF:000006">
    <property type="entry name" value="Zinc finger CCCH domain-containing protein 14"/>
    <property type="match status" value="1"/>
</dbReference>
<dbReference type="GO" id="GO:0005634">
    <property type="term" value="C:nucleus"/>
    <property type="evidence" value="ECO:0007669"/>
    <property type="project" value="UniProtKB-SubCell"/>
</dbReference>
<keyword evidence="4 9" id="KW-0479">Metal-binding</keyword>
<evidence type="ECO:0000256" key="9">
    <source>
        <dbReference type="PROSITE-ProRule" id="PRU00723"/>
    </source>
</evidence>
<feature type="compositionally biased region" description="Polar residues" evidence="10">
    <location>
        <begin position="207"/>
        <end position="218"/>
    </location>
</feature>
<dbReference type="GeneID" id="14867297"/>
<dbReference type="RefSeq" id="XP_004352024.1">
    <property type="nucleotide sequence ID" value="XM_004351972.1"/>
</dbReference>
<feature type="region of interest" description="Disordered" evidence="10">
    <location>
        <begin position="84"/>
        <end position="121"/>
    </location>
</feature>
<dbReference type="PANTHER" id="PTHR14738:SF29">
    <property type="entry name" value="ZINC FINGER CCCH DOMAIN-CONTAINING PROTEIN 14"/>
    <property type="match status" value="1"/>
</dbReference>
<sequence length="486" mass="53809">MLETLGSFEYTPEAVAFIQSEIKNHLDCDDILAEYIVVMVRNNKTKGDVMHDLSEFIPIDPQRFVDWLWTFVVSYMEIKREPSSSAMSLSSSTSSSAAMVDSPSAGTVGRGDVPKRGPPSSKLVLNAARAAAEDVKAHPSLSMSLDDRLAQDSKYNNKKKFNTRDNNNNNNNNNNKRVGNHNNNNNNNNRGGHTNSHGNNNNRQNTPNFKVTFTTLDSSSRKRKINNGMNDDEDEDSIDQSNEGTEDQHIIDEEEDDDEQQESMRSTKKSDKKERCQFWPMCKNQDTCSYFHPTTQCNLFPKCPYGEKCLYIHPSIPCKYGVGCTNPNCAFNHPQRPAAYDIPSVPPCRNGFACANKKFCSFGHPPIACKYGEACTKAPRCAFGHGKACMYGASCKTPSCTFAHHVDGSTTPPNSIPVDCRYGKDCTNASCIFQHPERQQQQQGDGMDESTDTLSNTLPQTPPGEQSDNSISTDPQVTSDATATTV</sequence>
<comment type="subcellular location">
    <subcellularLocation>
        <location evidence="1">Nucleus</location>
    </subcellularLocation>
</comment>
<dbReference type="GO" id="GO:0043488">
    <property type="term" value="P:regulation of mRNA stability"/>
    <property type="evidence" value="ECO:0007669"/>
    <property type="project" value="InterPro"/>
</dbReference>
<evidence type="ECO:0000313" key="12">
    <source>
        <dbReference type="EMBL" id="EGG15304.1"/>
    </source>
</evidence>
<dbReference type="InterPro" id="IPR000571">
    <property type="entry name" value="Znf_CCCH"/>
</dbReference>
<dbReference type="Proteomes" id="UP000007797">
    <property type="component" value="Unassembled WGS sequence"/>
</dbReference>
<dbReference type="Gene3D" id="4.10.1000.40">
    <property type="match status" value="3"/>
</dbReference>
<comment type="similarity">
    <text evidence="2">Belongs to the ZC3H14 family.</text>
</comment>
<evidence type="ECO:0000256" key="8">
    <source>
        <dbReference type="ARBA" id="ARBA00023242"/>
    </source>
</evidence>
<dbReference type="Pfam" id="PF14608">
    <property type="entry name" value="zf-CCCH_2"/>
    <property type="match status" value="6"/>
</dbReference>
<evidence type="ECO:0000313" key="13">
    <source>
        <dbReference type="Proteomes" id="UP000007797"/>
    </source>
</evidence>
<evidence type="ECO:0000256" key="2">
    <source>
        <dbReference type="ARBA" id="ARBA00008423"/>
    </source>
</evidence>
<evidence type="ECO:0000256" key="3">
    <source>
        <dbReference type="ARBA" id="ARBA00015071"/>
    </source>
</evidence>
<evidence type="ECO:0000256" key="10">
    <source>
        <dbReference type="SAM" id="MobiDB-lite"/>
    </source>
</evidence>
<feature type="compositionally biased region" description="Acidic residues" evidence="10">
    <location>
        <begin position="252"/>
        <end position="261"/>
    </location>
</feature>